<evidence type="ECO:0000313" key="1">
    <source>
        <dbReference type="EMBL" id="RVW46209.1"/>
    </source>
</evidence>
<dbReference type="InterPro" id="IPR044296">
    <property type="entry name" value="HIPP46"/>
</dbReference>
<name>A0A438EES4_VITVI</name>
<comment type="caution">
    <text evidence="1">The sequence shown here is derived from an EMBL/GenBank/DDBJ whole genome shotgun (WGS) entry which is preliminary data.</text>
</comment>
<gene>
    <name evidence="1" type="primary">HIPP16_0</name>
    <name evidence="1" type="ORF">CK203_086681</name>
</gene>
<proteinExistence type="predicted"/>
<accession>A0A438EES4</accession>
<organism evidence="1 2">
    <name type="scientific">Vitis vinifera</name>
    <name type="common">Grape</name>
    <dbReference type="NCBI Taxonomy" id="29760"/>
    <lineage>
        <taxon>Eukaryota</taxon>
        <taxon>Viridiplantae</taxon>
        <taxon>Streptophyta</taxon>
        <taxon>Embryophyta</taxon>
        <taxon>Tracheophyta</taxon>
        <taxon>Spermatophyta</taxon>
        <taxon>Magnoliopsida</taxon>
        <taxon>eudicotyledons</taxon>
        <taxon>Gunneridae</taxon>
        <taxon>Pentapetalae</taxon>
        <taxon>rosids</taxon>
        <taxon>Vitales</taxon>
        <taxon>Vitaceae</taxon>
        <taxon>Viteae</taxon>
        <taxon>Vitis</taxon>
    </lineage>
</organism>
<sequence>MFHVSQLKRALSSTDLCHPLSPILANDLEWLVEPDQWKGLPQFKASWELVDTTKEHFPDFHLKDKVSHIEGEPVANNSTVLSPVSESPVSPNTPYSNTQNQINAMKQKVVIKVAMNGQKSRTKALKIAVGVSGVESAALKGQEKDEIEVTGEEIDVVALTFLLRKNVGNAEVVSVGAAEKKEQKKEEKKEEQKMSQLYTPGIHIRMRLVLLTTQFTITRNTPTDRTHAPSCKEIDALQLQLHKPHGRSSCHWVVSYIFKDRNNPPCPTR</sequence>
<dbReference type="PANTHER" id="PTHR46371">
    <property type="entry name" value="OS04G0464100 PROTEIN"/>
    <property type="match status" value="1"/>
</dbReference>
<dbReference type="AlphaFoldDB" id="A0A438EES4"/>
<dbReference type="Gene3D" id="3.30.70.100">
    <property type="match status" value="1"/>
</dbReference>
<dbReference type="Proteomes" id="UP000288805">
    <property type="component" value="Unassembled WGS sequence"/>
</dbReference>
<protein>
    <submittedName>
        <fullName evidence="1">Heavy metal-associated isoprenylated plant protein 16</fullName>
    </submittedName>
</protein>
<dbReference type="EMBL" id="QGNW01001306">
    <property type="protein sequence ID" value="RVW46209.1"/>
    <property type="molecule type" value="Genomic_DNA"/>
</dbReference>
<reference evidence="1 2" key="1">
    <citation type="journal article" date="2018" name="PLoS Genet.">
        <title>Population sequencing reveals clonal diversity and ancestral inbreeding in the grapevine cultivar Chardonnay.</title>
        <authorList>
            <person name="Roach M.J."/>
            <person name="Johnson D.L."/>
            <person name="Bohlmann J."/>
            <person name="van Vuuren H.J."/>
            <person name="Jones S.J."/>
            <person name="Pretorius I.S."/>
            <person name="Schmidt S.A."/>
            <person name="Borneman A.R."/>
        </authorList>
    </citation>
    <scope>NUCLEOTIDE SEQUENCE [LARGE SCALE GENOMIC DNA]</scope>
    <source>
        <strain evidence="2">cv. Chardonnay</strain>
        <tissue evidence="1">Leaf</tissue>
    </source>
</reference>
<evidence type="ECO:0000313" key="2">
    <source>
        <dbReference type="Proteomes" id="UP000288805"/>
    </source>
</evidence>